<dbReference type="OrthoDB" id="1305878at2759"/>
<dbReference type="Proteomes" id="UP000070444">
    <property type="component" value="Unassembled WGS sequence"/>
</dbReference>
<evidence type="ECO:0000256" key="4">
    <source>
        <dbReference type="PROSITE-ProRule" id="PRU00322"/>
    </source>
</evidence>
<feature type="compositionally biased region" description="Polar residues" evidence="5">
    <location>
        <begin position="617"/>
        <end position="632"/>
    </location>
</feature>
<dbReference type="SUPFAM" id="SSF57850">
    <property type="entry name" value="RING/U-box"/>
    <property type="match status" value="1"/>
</dbReference>
<evidence type="ECO:0000313" key="8">
    <source>
        <dbReference type="EMBL" id="KXN73309.1"/>
    </source>
</evidence>
<feature type="region of interest" description="Disordered" evidence="5">
    <location>
        <begin position="242"/>
        <end position="268"/>
    </location>
</feature>
<name>A0A137PE74_CONC2</name>
<dbReference type="PROSITE" id="PS50089">
    <property type="entry name" value="ZF_RING_2"/>
    <property type="match status" value="1"/>
</dbReference>
<reference evidence="8 9" key="1">
    <citation type="journal article" date="2015" name="Genome Biol. Evol.">
        <title>Phylogenomic analyses indicate that early fungi evolved digesting cell walls of algal ancestors of land plants.</title>
        <authorList>
            <person name="Chang Y."/>
            <person name="Wang S."/>
            <person name="Sekimoto S."/>
            <person name="Aerts A.L."/>
            <person name="Choi C."/>
            <person name="Clum A."/>
            <person name="LaButti K.M."/>
            <person name="Lindquist E.A."/>
            <person name="Yee Ngan C."/>
            <person name="Ohm R.A."/>
            <person name="Salamov A.A."/>
            <person name="Grigoriev I.V."/>
            <person name="Spatafora J.W."/>
            <person name="Berbee M.L."/>
        </authorList>
    </citation>
    <scope>NUCLEOTIDE SEQUENCE [LARGE SCALE GENOMIC DNA]</scope>
    <source>
        <strain evidence="8 9">NRRL 28638</strain>
    </source>
</reference>
<feature type="domain" description="RanBP2-type" evidence="7">
    <location>
        <begin position="543"/>
        <end position="572"/>
    </location>
</feature>
<dbReference type="InterPro" id="IPR001876">
    <property type="entry name" value="Znf_RanBP2"/>
</dbReference>
<feature type="compositionally biased region" description="Low complexity" evidence="5">
    <location>
        <begin position="525"/>
        <end position="536"/>
    </location>
</feature>
<keyword evidence="2 4" id="KW-0863">Zinc-finger</keyword>
<feature type="compositionally biased region" description="Basic and acidic residues" evidence="5">
    <location>
        <begin position="410"/>
        <end position="426"/>
    </location>
</feature>
<feature type="compositionally biased region" description="Polar residues" evidence="5">
    <location>
        <begin position="171"/>
        <end position="196"/>
    </location>
</feature>
<dbReference type="GO" id="GO:0008270">
    <property type="term" value="F:zinc ion binding"/>
    <property type="evidence" value="ECO:0007669"/>
    <property type="project" value="UniProtKB-KW"/>
</dbReference>
<dbReference type="InterPro" id="IPR013083">
    <property type="entry name" value="Znf_RING/FYVE/PHD"/>
</dbReference>
<evidence type="ECO:0000256" key="1">
    <source>
        <dbReference type="ARBA" id="ARBA00022723"/>
    </source>
</evidence>
<keyword evidence="3" id="KW-0862">Zinc</keyword>
<dbReference type="PROSITE" id="PS50199">
    <property type="entry name" value="ZF_RANBP2_2"/>
    <property type="match status" value="1"/>
</dbReference>
<dbReference type="Gene3D" id="2.30.30.380">
    <property type="entry name" value="Zn-finger domain of Sec23/24"/>
    <property type="match status" value="1"/>
</dbReference>
<evidence type="ECO:0000256" key="3">
    <source>
        <dbReference type="ARBA" id="ARBA00022833"/>
    </source>
</evidence>
<dbReference type="SMART" id="SM00547">
    <property type="entry name" value="ZnF_RBZ"/>
    <property type="match status" value="1"/>
</dbReference>
<feature type="compositionally biased region" description="Basic and acidic residues" evidence="5">
    <location>
        <begin position="338"/>
        <end position="352"/>
    </location>
</feature>
<accession>A0A137PE74</accession>
<evidence type="ECO:0008006" key="10">
    <source>
        <dbReference type="Google" id="ProtNLM"/>
    </source>
</evidence>
<feature type="region of interest" description="Disordered" evidence="5">
    <location>
        <begin position="326"/>
        <end position="360"/>
    </location>
</feature>
<feature type="compositionally biased region" description="Basic and acidic residues" evidence="5">
    <location>
        <begin position="492"/>
        <end position="505"/>
    </location>
</feature>
<feature type="domain" description="RING-type" evidence="6">
    <location>
        <begin position="21"/>
        <end position="59"/>
    </location>
</feature>
<keyword evidence="9" id="KW-1185">Reference proteome</keyword>
<evidence type="ECO:0000256" key="2">
    <source>
        <dbReference type="ARBA" id="ARBA00022771"/>
    </source>
</evidence>
<dbReference type="EMBL" id="KQ964439">
    <property type="protein sequence ID" value="KXN73309.1"/>
    <property type="molecule type" value="Genomic_DNA"/>
</dbReference>
<dbReference type="Gene3D" id="3.30.40.10">
    <property type="entry name" value="Zinc/RING finger domain, C3HC4 (zinc finger)"/>
    <property type="match status" value="1"/>
</dbReference>
<dbReference type="InterPro" id="IPR001841">
    <property type="entry name" value="Znf_RING"/>
</dbReference>
<proteinExistence type="predicted"/>
<gene>
    <name evidence="8" type="ORF">CONCODRAFT_116631</name>
</gene>
<protein>
    <recommendedName>
        <fullName evidence="10">RanBP-type and C3HC4-type zinc finger-containing protein 1</fullName>
    </recommendedName>
</protein>
<feature type="region of interest" description="Disordered" evidence="5">
    <location>
        <begin position="487"/>
        <end position="542"/>
    </location>
</feature>
<feature type="region of interest" description="Disordered" evidence="5">
    <location>
        <begin position="402"/>
        <end position="426"/>
    </location>
</feature>
<feature type="compositionally biased region" description="Polar residues" evidence="5">
    <location>
        <begin position="258"/>
        <end position="268"/>
    </location>
</feature>
<evidence type="ECO:0000256" key="5">
    <source>
        <dbReference type="SAM" id="MobiDB-lite"/>
    </source>
</evidence>
<dbReference type="AlphaFoldDB" id="A0A137PE74"/>
<feature type="region of interest" description="Disordered" evidence="5">
    <location>
        <begin position="576"/>
        <end position="632"/>
    </location>
</feature>
<dbReference type="InterPro" id="IPR036443">
    <property type="entry name" value="Znf_RanBP2_sf"/>
</dbReference>
<keyword evidence="1" id="KW-0479">Metal-binding</keyword>
<dbReference type="PROSITE" id="PS01358">
    <property type="entry name" value="ZF_RANBP2_1"/>
    <property type="match status" value="1"/>
</dbReference>
<evidence type="ECO:0000259" key="6">
    <source>
        <dbReference type="PROSITE" id="PS50089"/>
    </source>
</evidence>
<dbReference type="SUPFAM" id="SSF90209">
    <property type="entry name" value="Ran binding protein zinc finger-like"/>
    <property type="match status" value="1"/>
</dbReference>
<evidence type="ECO:0000259" key="7">
    <source>
        <dbReference type="PROSITE" id="PS50199"/>
    </source>
</evidence>
<evidence type="ECO:0000313" key="9">
    <source>
        <dbReference type="Proteomes" id="UP000070444"/>
    </source>
</evidence>
<dbReference type="STRING" id="796925.A0A137PE74"/>
<dbReference type="CDD" id="cd16620">
    <property type="entry name" value="vRING-HC-C4C4_RBBP6"/>
    <property type="match status" value="1"/>
</dbReference>
<sequence length="729" mass="81305">MTPNNADFNEQVQNLTAKLTCLICKDIYKNASTISECGDTFCDKCIREHISDFNSCYDCGSFAIPVNVKSNPPIRNLVELLHELRTLGSSVEFDDSFSNISNFNLRLSESDHGSARLSAINEESEKFENDIIPMEFTQLDNVPVKSPFIMDDIISLSQAPSNEHFDKKHSSNSQNFDFTSTQDPAQKATVSEPRNLSIEFNDSTTQLSSIAKHHSEIDEFMEFSPIKTQKAANDSPIRMLLSQVGPSDEPLNKKRSQNSETVTSTQMQFQKPSLQDLDNHMEFSEDGMLNDTFLASTQNPNQQQSNRKTTGDQEAFLPNSQEFSVIHSHAPPSTSGRAENDKVTQESRHSEDMELCTPQNTQHAQKIGILEKISDTNDDTSDTSFNGIDEPAMLSIEITPSEDIPTASETIKDPVKVDPKSAKEPESLDKFDYIEVASNSQFDESTFKNQTATEDDSAQADTLELPITKSDVSQINEMVKTKLNIKKSRKRSIQEPDLKKFKTEKASSISNKLSEDASGMSTPVSKSKTTSSKTKTIPTPDSDTSEWACLKCTLLNSSKRRKCRVCNSLRFSSKNANGKKGLKVSSPEADSSFVKNTSPAKAASKLKTPKLFKDSKQSTNSSSKAKSPNTNYAIKSKPWGRVYLATTGLDDDLKERLKQDITYLKAIGVNISLTTSKPYDQKTTHLVGSYRELENGCLRSNTYLFGILLSQNILSYDCKYRKNEIKYLY</sequence>
<feature type="region of interest" description="Disordered" evidence="5">
    <location>
        <begin position="161"/>
        <end position="196"/>
    </location>
</feature>
<dbReference type="Pfam" id="PF13923">
    <property type="entry name" value="zf-C3HC4_2"/>
    <property type="match status" value="1"/>
</dbReference>
<organism evidence="8 9">
    <name type="scientific">Conidiobolus coronatus (strain ATCC 28846 / CBS 209.66 / NRRL 28638)</name>
    <name type="common">Delacroixia coronata</name>
    <dbReference type="NCBI Taxonomy" id="796925"/>
    <lineage>
        <taxon>Eukaryota</taxon>
        <taxon>Fungi</taxon>
        <taxon>Fungi incertae sedis</taxon>
        <taxon>Zoopagomycota</taxon>
        <taxon>Entomophthoromycotina</taxon>
        <taxon>Entomophthoromycetes</taxon>
        <taxon>Entomophthorales</taxon>
        <taxon>Ancylistaceae</taxon>
        <taxon>Conidiobolus</taxon>
    </lineage>
</organism>